<proteinExistence type="predicted"/>
<evidence type="ECO:0000313" key="1">
    <source>
        <dbReference type="EMBL" id="ASK27111.1"/>
    </source>
</evidence>
<dbReference type="EMBL" id="CP022278">
    <property type="protein sequence ID" value="ASK27111.1"/>
    <property type="molecule type" value="Genomic_DNA"/>
</dbReference>
<reference evidence="1 2" key="1">
    <citation type="submission" date="2017-06" db="EMBL/GenBank/DDBJ databases">
        <title>Neisseria chenwenguii sp. nov., isolated from the intestinal contents of Tibetan Plateau Pika in Yushu, Qinghai Province, China.</title>
        <authorList>
            <person name="Zhang G."/>
        </authorList>
    </citation>
    <scope>NUCLEOTIDE SEQUENCE [LARGE SCALE GENOMIC DNA]</scope>
    <source>
        <strain evidence="1 2">10023</strain>
    </source>
</reference>
<dbReference type="AlphaFoldDB" id="A0A220S0V6"/>
<dbReference type="KEGG" id="nei:BG910_04580"/>
<dbReference type="Proteomes" id="UP000198238">
    <property type="component" value="Chromosome"/>
</dbReference>
<keyword evidence="2" id="KW-1185">Reference proteome</keyword>
<protein>
    <submittedName>
        <fullName evidence="1">Uncharacterized protein</fullName>
    </submittedName>
</protein>
<accession>A0A220S0V6</accession>
<name>A0A220S0V6_9NEIS</name>
<gene>
    <name evidence="1" type="ORF">BG910_04580</name>
</gene>
<organism evidence="1 2">
    <name type="scientific">Neisseria chenwenguii</name>
    <dbReference type="NCBI Taxonomy" id="1853278"/>
    <lineage>
        <taxon>Bacteria</taxon>
        <taxon>Pseudomonadati</taxon>
        <taxon>Pseudomonadota</taxon>
        <taxon>Betaproteobacteria</taxon>
        <taxon>Neisseriales</taxon>
        <taxon>Neisseriaceae</taxon>
        <taxon>Neisseria</taxon>
    </lineage>
</organism>
<sequence length="69" mass="8006">MMEMFNAVLEVRLSVLQIMLISSVLLATYVFYRLVMCRIAKKPVWSFIAQLGATVVISFLLFQIRNIHK</sequence>
<evidence type="ECO:0000313" key="2">
    <source>
        <dbReference type="Proteomes" id="UP000198238"/>
    </source>
</evidence>